<dbReference type="Proteomes" id="UP001497525">
    <property type="component" value="Unassembled WGS sequence"/>
</dbReference>
<evidence type="ECO:0000313" key="2">
    <source>
        <dbReference type="EMBL" id="CAL5134236.1"/>
    </source>
</evidence>
<reference evidence="2" key="1">
    <citation type="submission" date="2024-06" db="EMBL/GenBank/DDBJ databases">
        <authorList>
            <person name="Liu X."/>
            <person name="Lenzi L."/>
            <person name="Haldenby T S."/>
            <person name="Uol C."/>
        </authorList>
    </citation>
    <scope>NUCLEOTIDE SEQUENCE</scope>
</reference>
<dbReference type="InterPro" id="IPR036971">
    <property type="entry name" value="PDEase_catalytic_dom_sf"/>
</dbReference>
<evidence type="ECO:0000313" key="3">
    <source>
        <dbReference type="Proteomes" id="UP001497525"/>
    </source>
</evidence>
<dbReference type="GO" id="GO:0004114">
    <property type="term" value="F:3',5'-cyclic-nucleotide phosphodiesterase activity"/>
    <property type="evidence" value="ECO:0007669"/>
    <property type="project" value="InterPro"/>
</dbReference>
<dbReference type="EMBL" id="CAXLJL010000184">
    <property type="protein sequence ID" value="CAL5134236.1"/>
    <property type="molecule type" value="Genomic_DNA"/>
</dbReference>
<organism evidence="2 3">
    <name type="scientific">Calicophoron daubneyi</name>
    <name type="common">Rumen fluke</name>
    <name type="synonym">Paramphistomum daubneyi</name>
    <dbReference type="NCBI Taxonomy" id="300641"/>
    <lineage>
        <taxon>Eukaryota</taxon>
        <taxon>Metazoa</taxon>
        <taxon>Spiralia</taxon>
        <taxon>Lophotrochozoa</taxon>
        <taxon>Platyhelminthes</taxon>
        <taxon>Trematoda</taxon>
        <taxon>Digenea</taxon>
        <taxon>Plagiorchiida</taxon>
        <taxon>Pronocephalata</taxon>
        <taxon>Paramphistomoidea</taxon>
        <taxon>Paramphistomidae</taxon>
        <taxon>Calicophoron</taxon>
    </lineage>
</organism>
<sequence length="89" mass="10244">MDQHALRRVLQAGFIDFTVEPSFQVLGNMIERIVTPKSPTSDEKEGEAKRFERPPEKRDTPVVSRRWMACFKENKEAWTALAPDAKPKT</sequence>
<comment type="caution">
    <text evidence="2">The sequence shown here is derived from an EMBL/GenBank/DDBJ whole genome shotgun (WGS) entry which is preliminary data.</text>
</comment>
<feature type="region of interest" description="Disordered" evidence="1">
    <location>
        <begin position="34"/>
        <end position="60"/>
    </location>
</feature>
<dbReference type="GO" id="GO:0007165">
    <property type="term" value="P:signal transduction"/>
    <property type="evidence" value="ECO:0007669"/>
    <property type="project" value="InterPro"/>
</dbReference>
<accession>A0AAV2TD83</accession>
<gene>
    <name evidence="2" type="ORF">CDAUBV1_LOCUS7449</name>
</gene>
<name>A0AAV2TD83_CALDB</name>
<protein>
    <submittedName>
        <fullName evidence="2">Uncharacterized protein</fullName>
    </submittedName>
</protein>
<feature type="compositionally biased region" description="Basic and acidic residues" evidence="1">
    <location>
        <begin position="40"/>
        <end position="60"/>
    </location>
</feature>
<dbReference type="AlphaFoldDB" id="A0AAV2TD83"/>
<proteinExistence type="predicted"/>
<dbReference type="Gene3D" id="1.10.1300.10">
    <property type="entry name" value="3'5'-cyclic nucleotide phosphodiesterase, catalytic domain"/>
    <property type="match status" value="1"/>
</dbReference>
<evidence type="ECO:0000256" key="1">
    <source>
        <dbReference type="SAM" id="MobiDB-lite"/>
    </source>
</evidence>